<dbReference type="RefSeq" id="WP_014245463.1">
    <property type="nucleotide sequence ID" value="NC_016620.1"/>
</dbReference>
<dbReference type="Proteomes" id="UP000008963">
    <property type="component" value="Chromosome"/>
</dbReference>
<protein>
    <submittedName>
        <fullName evidence="1">Phosphodiesterase-nucleotide pyrophosphatase</fullName>
    </submittedName>
</protein>
<dbReference type="PANTHER" id="PTHR10151:SF120">
    <property type="entry name" value="BIS(5'-ADENOSYL)-TRIPHOSPHATASE"/>
    <property type="match status" value="1"/>
</dbReference>
<dbReference type="KEGG" id="bmx:BMS_2919"/>
<dbReference type="eggNOG" id="COG1524">
    <property type="taxonomic scope" value="Bacteria"/>
</dbReference>
<dbReference type="Gene3D" id="3.40.720.10">
    <property type="entry name" value="Alkaline Phosphatase, subunit A"/>
    <property type="match status" value="1"/>
</dbReference>
<evidence type="ECO:0000313" key="1">
    <source>
        <dbReference type="EMBL" id="CBW27689.1"/>
    </source>
</evidence>
<dbReference type="Pfam" id="PF01663">
    <property type="entry name" value="Phosphodiest"/>
    <property type="match status" value="1"/>
</dbReference>
<reference evidence="2" key="1">
    <citation type="journal article" date="2013" name="ISME J.">
        <title>A small predatory core genome in the divergent marine Bacteriovorax marinus SJ and the terrestrial Bdellovibrio bacteriovorus.</title>
        <authorList>
            <person name="Crossman L.C."/>
            <person name="Chen H."/>
            <person name="Cerdeno-Tarraga A.M."/>
            <person name="Brooks K."/>
            <person name="Quail M.A."/>
            <person name="Pineiro S.A."/>
            <person name="Hobley L."/>
            <person name="Sockett R.E."/>
            <person name="Bentley S.D."/>
            <person name="Parkhill J."/>
            <person name="Williams H.N."/>
            <person name="Stine O.C."/>
        </authorList>
    </citation>
    <scope>NUCLEOTIDE SEQUENCE [LARGE SCALE GENOMIC DNA]</scope>
    <source>
        <strain evidence="2">ATCC BAA-682 / DSM 15412 / SJ</strain>
    </source>
</reference>
<dbReference type="STRING" id="862908.BMS_2919"/>
<dbReference type="CDD" id="cd16018">
    <property type="entry name" value="Enpp"/>
    <property type="match status" value="1"/>
</dbReference>
<dbReference type="EMBL" id="FQ312005">
    <property type="protein sequence ID" value="CBW27689.1"/>
    <property type="molecule type" value="Genomic_DNA"/>
</dbReference>
<proteinExistence type="predicted"/>
<dbReference type="InterPro" id="IPR017850">
    <property type="entry name" value="Alkaline_phosphatase_core_sf"/>
</dbReference>
<dbReference type="InterPro" id="IPR002591">
    <property type="entry name" value="Phosphodiest/P_Trfase"/>
</dbReference>
<keyword evidence="2" id="KW-1185">Reference proteome</keyword>
<dbReference type="HOGENOM" id="CLU_017594_1_1_7"/>
<dbReference type="Gene3D" id="3.30.1360.180">
    <property type="match status" value="1"/>
</dbReference>
<dbReference type="OrthoDB" id="9771966at2"/>
<name>E1WYP9_HALMS</name>
<dbReference type="PATRIC" id="fig|862908.3.peg.2791"/>
<sequence>MKNLIFLFIIASLYSCSTTKNYHVSNESKNSKESLNAPYVLLISLDGYRWDYTDKYKPKFLSNFKKSGASVKSLRPSFPTKTFPNHLSLATGMYPMNHGIVGNSFYAPTMRESYSLRNREAVTDPRFYLSKPIWVLAEEQSLKSATYFWPGSEAKIDGKFPSYYLTYNHSAPHADRIKTIIEWFKLPESIRPHLVTLYFSDVDSAGHKFGPNSPEVKSAIEKVDHSLNTLNQELKRLKLPINIIIVSDHGMDDVSEEKVELIASGELREDIELSFKIVGSGPLIHFYSNDNPLISSEATLERINKNAKNFKCYDKDSTPRKLNFRENDRIGDIVCIAKEGWSIGIKEGKLPKGNHGWSQFEGMNMHSILYADGPDFKKNTEIGTVNNIDLYPLIAKILNLKIEHKIDGSIDKIKELLK</sequence>
<dbReference type="GO" id="GO:0016787">
    <property type="term" value="F:hydrolase activity"/>
    <property type="evidence" value="ECO:0007669"/>
    <property type="project" value="UniProtKB-ARBA"/>
</dbReference>
<dbReference type="PROSITE" id="PS51257">
    <property type="entry name" value="PROKAR_LIPOPROTEIN"/>
    <property type="match status" value="1"/>
</dbReference>
<gene>
    <name evidence="1" type="ordered locus">BMS_2919</name>
</gene>
<dbReference type="SUPFAM" id="SSF53649">
    <property type="entry name" value="Alkaline phosphatase-like"/>
    <property type="match status" value="1"/>
</dbReference>
<evidence type="ECO:0000313" key="2">
    <source>
        <dbReference type="Proteomes" id="UP000008963"/>
    </source>
</evidence>
<organism evidence="1 2">
    <name type="scientific">Halobacteriovorax marinus (strain ATCC BAA-682 / DSM 15412 / SJ)</name>
    <name type="common">Bacteriovorax marinus</name>
    <dbReference type="NCBI Taxonomy" id="862908"/>
    <lineage>
        <taxon>Bacteria</taxon>
        <taxon>Pseudomonadati</taxon>
        <taxon>Bdellovibrionota</taxon>
        <taxon>Bacteriovoracia</taxon>
        <taxon>Bacteriovoracales</taxon>
        <taxon>Halobacteriovoraceae</taxon>
        <taxon>Halobacteriovorax</taxon>
    </lineage>
</organism>
<accession>E1WYP9</accession>
<dbReference type="AlphaFoldDB" id="E1WYP9"/>
<dbReference type="PANTHER" id="PTHR10151">
    <property type="entry name" value="ECTONUCLEOTIDE PYROPHOSPHATASE/PHOSPHODIESTERASE"/>
    <property type="match status" value="1"/>
</dbReference>